<feature type="transmembrane region" description="Helical" evidence="1">
    <location>
        <begin position="204"/>
        <end position="227"/>
    </location>
</feature>
<evidence type="ECO:0000313" key="3">
    <source>
        <dbReference type="EMBL" id="TVO59091.1"/>
    </source>
</evidence>
<organism evidence="3 4">
    <name type="scientific">Denitromonas halophila</name>
    <dbReference type="NCBI Taxonomy" id="1629404"/>
    <lineage>
        <taxon>Bacteria</taxon>
        <taxon>Pseudomonadati</taxon>
        <taxon>Pseudomonadota</taxon>
        <taxon>Betaproteobacteria</taxon>
        <taxon>Rhodocyclales</taxon>
        <taxon>Zoogloeaceae</taxon>
        <taxon>Denitromonas</taxon>
    </lineage>
</organism>
<keyword evidence="3" id="KW-0808">Transferase</keyword>
<comment type="caution">
    <text evidence="3">The sequence shown here is derived from an EMBL/GenBank/DDBJ whole genome shotgun (WGS) entry which is preliminary data.</text>
</comment>
<feature type="transmembrane region" description="Helical" evidence="1">
    <location>
        <begin position="271"/>
        <end position="288"/>
    </location>
</feature>
<evidence type="ECO:0000313" key="4">
    <source>
        <dbReference type="Proteomes" id="UP000319502"/>
    </source>
</evidence>
<protein>
    <submittedName>
        <fullName evidence="3">Acyltransferase</fullName>
    </submittedName>
</protein>
<accession>A0A557R1R2</accession>
<dbReference type="GO" id="GO:0016747">
    <property type="term" value="F:acyltransferase activity, transferring groups other than amino-acyl groups"/>
    <property type="evidence" value="ECO:0007669"/>
    <property type="project" value="InterPro"/>
</dbReference>
<keyword evidence="1" id="KW-0812">Transmembrane</keyword>
<feature type="domain" description="Acyltransferase 3" evidence="2">
    <location>
        <begin position="8"/>
        <end position="356"/>
    </location>
</feature>
<dbReference type="InterPro" id="IPR050879">
    <property type="entry name" value="Acyltransferase_3"/>
</dbReference>
<gene>
    <name evidence="3" type="ORF">FHP91_05440</name>
</gene>
<feature type="transmembrane region" description="Helical" evidence="1">
    <location>
        <begin position="54"/>
        <end position="78"/>
    </location>
</feature>
<dbReference type="InterPro" id="IPR002656">
    <property type="entry name" value="Acyl_transf_3_dom"/>
</dbReference>
<dbReference type="OrthoDB" id="9814807at2"/>
<dbReference type="Proteomes" id="UP000319502">
    <property type="component" value="Unassembled WGS sequence"/>
</dbReference>
<dbReference type="RefSeq" id="WP_144308593.1">
    <property type="nucleotide sequence ID" value="NZ_VMNK01000003.1"/>
</dbReference>
<dbReference type="Pfam" id="PF01757">
    <property type="entry name" value="Acyl_transf_3"/>
    <property type="match status" value="1"/>
</dbReference>
<keyword evidence="3" id="KW-0012">Acyltransferase</keyword>
<evidence type="ECO:0000259" key="2">
    <source>
        <dbReference type="Pfam" id="PF01757"/>
    </source>
</evidence>
<feature type="transmembrane region" description="Helical" evidence="1">
    <location>
        <begin position="173"/>
        <end position="198"/>
    </location>
</feature>
<keyword evidence="1" id="KW-1133">Transmembrane helix</keyword>
<proteinExistence type="predicted"/>
<keyword evidence="1" id="KW-0472">Membrane</keyword>
<keyword evidence="4" id="KW-1185">Reference proteome</keyword>
<feature type="transmembrane region" description="Helical" evidence="1">
    <location>
        <begin position="339"/>
        <end position="363"/>
    </location>
</feature>
<dbReference type="EMBL" id="VMNK01000003">
    <property type="protein sequence ID" value="TVO59091.1"/>
    <property type="molecule type" value="Genomic_DNA"/>
</dbReference>
<reference evidence="3 4" key="1">
    <citation type="submission" date="2019-07" db="EMBL/GenBank/DDBJ databases">
        <title>The pathways for chlorine oxyanion respiration interact through the shared metabolite chlorate.</title>
        <authorList>
            <person name="Barnum T.P."/>
            <person name="Cheng Y."/>
            <person name="Hill K.A."/>
            <person name="Lucas L.N."/>
            <person name="Carlson H.K."/>
            <person name="Coates J.D."/>
        </authorList>
    </citation>
    <scope>NUCLEOTIDE SEQUENCE [LARGE SCALE GENOMIC DNA]</scope>
    <source>
        <strain evidence="3 4">SFB-3</strain>
    </source>
</reference>
<feature type="transmembrane region" description="Helical" evidence="1">
    <location>
        <begin position="99"/>
        <end position="120"/>
    </location>
</feature>
<feature type="transmembrane region" description="Helical" evidence="1">
    <location>
        <begin position="12"/>
        <end position="34"/>
    </location>
</feature>
<dbReference type="PANTHER" id="PTHR23028:SF134">
    <property type="entry name" value="PUTATIVE (AFU_ORTHOLOGUE AFUA_4G08520)-RELATED"/>
    <property type="match status" value="1"/>
</dbReference>
<name>A0A557R1R2_9RHOO</name>
<feature type="transmembrane region" description="Helical" evidence="1">
    <location>
        <begin position="234"/>
        <end position="251"/>
    </location>
</feature>
<feature type="transmembrane region" description="Helical" evidence="1">
    <location>
        <begin position="309"/>
        <end position="333"/>
    </location>
</feature>
<dbReference type="PANTHER" id="PTHR23028">
    <property type="entry name" value="ACETYLTRANSFERASE"/>
    <property type="match status" value="1"/>
</dbReference>
<evidence type="ECO:0000256" key="1">
    <source>
        <dbReference type="SAM" id="Phobius"/>
    </source>
</evidence>
<sequence length="398" mass="43435">MDDKKKLNSVEGVRGLACFMVLMSHLSLMFFPFVHNFGEGSGANFPVQQFIHHAPLGFLYSGTAAVFIFFVLSGFILSKITLATRHQDRRILSMFIKRYPRLAIPVTASCVLSLIALSLVTVDKSQLGQWMANFGNFPHSLNGALYSGAIDSFFIAGESAYNPVLWTMKIEIFGSYLIFALCAIRMKSAMITAGGIAIVASVGLFALGSIGGGFCLGLISFVIGHWFHLFGKPIRDSMALLLLIVGLYFAGAHNDSQSYRYVASVFGEKTYTVSNFLSGIFVVYAALFGQKLSTFVSGKPFVFMGKVSFSAYLIQVPILATAGVFAFTALFRYTGRYDFSAFIASGLSIVIVYTLSDVFYRYVDRPAMTFSSRCANRLLAIGRSSVIVDPAPAKQSAD</sequence>
<dbReference type="AlphaFoldDB" id="A0A557R1R2"/>